<name>A0A418VK20_9PROT</name>
<dbReference type="AlphaFoldDB" id="A0A418VK20"/>
<reference evidence="1 2" key="1">
    <citation type="submission" date="2018-09" db="EMBL/GenBank/DDBJ databases">
        <authorList>
            <person name="Zhu H."/>
        </authorList>
    </citation>
    <scope>NUCLEOTIDE SEQUENCE [LARGE SCALE GENOMIC DNA]</scope>
    <source>
        <strain evidence="1 2">K2W22B-5</strain>
    </source>
</reference>
<keyword evidence="2" id="KW-1185">Reference proteome</keyword>
<proteinExistence type="predicted"/>
<comment type="caution">
    <text evidence="1">The sequence shown here is derived from an EMBL/GenBank/DDBJ whole genome shotgun (WGS) entry which is preliminary data.</text>
</comment>
<evidence type="ECO:0000313" key="1">
    <source>
        <dbReference type="EMBL" id="RJF76451.1"/>
    </source>
</evidence>
<gene>
    <name evidence="1" type="ORF">D3877_29135</name>
</gene>
<dbReference type="EMBL" id="QYUL01000008">
    <property type="protein sequence ID" value="RJF76451.1"/>
    <property type="molecule type" value="Genomic_DNA"/>
</dbReference>
<protein>
    <submittedName>
        <fullName evidence="1">Uncharacterized protein</fullName>
    </submittedName>
</protein>
<organism evidence="1 2">
    <name type="scientific">Azospirillum cavernae</name>
    <dbReference type="NCBI Taxonomy" id="2320860"/>
    <lineage>
        <taxon>Bacteria</taxon>
        <taxon>Pseudomonadati</taxon>
        <taxon>Pseudomonadota</taxon>
        <taxon>Alphaproteobacteria</taxon>
        <taxon>Rhodospirillales</taxon>
        <taxon>Azospirillaceae</taxon>
        <taxon>Azospirillum</taxon>
    </lineage>
</organism>
<accession>A0A418VK20</accession>
<sequence length="191" mass="21839">MPIRYFPPPNDSDCDDDFEYIPHLEDQENGPILIVSQYQNNFGRGVRGWVKTFSNWDEAGGSLSEDIYVSRFQETAESLLEIWGDEESIPVEALAIVRAHGKVMAWQAVGISDDVEYFAPEEQPSAERFIRRNFEGLVPELDAILTFLQGRTQIREWIGTPEDWSRLEEDVAMAAYEAGYDIADLLDDVER</sequence>
<dbReference type="Proteomes" id="UP000283458">
    <property type="component" value="Unassembled WGS sequence"/>
</dbReference>
<dbReference type="RefSeq" id="WP_119834299.1">
    <property type="nucleotide sequence ID" value="NZ_QYUL01000008.1"/>
</dbReference>
<evidence type="ECO:0000313" key="2">
    <source>
        <dbReference type="Proteomes" id="UP000283458"/>
    </source>
</evidence>